<dbReference type="Gene3D" id="3.10.20.30">
    <property type="match status" value="1"/>
</dbReference>
<sequence>MTNVIEVRYWAAAKSAAGTVSDRFEVDGPLTLAEVVRRAAALHADTRLPEVLKVCSVLIGDRPAGTGDPGGIEVPPGSTVEFLPPFAGG</sequence>
<comment type="caution">
    <text evidence="1">The sequence shown here is derived from an EMBL/GenBank/DDBJ whole genome shotgun (WGS) entry which is preliminary data.</text>
</comment>
<evidence type="ECO:0000313" key="2">
    <source>
        <dbReference type="Proteomes" id="UP000483261"/>
    </source>
</evidence>
<dbReference type="InterPro" id="IPR012675">
    <property type="entry name" value="Beta-grasp_dom_sf"/>
</dbReference>
<gene>
    <name evidence="1" type="ORF">G5C66_12535</name>
</gene>
<dbReference type="RefSeq" id="WP_165111301.1">
    <property type="nucleotide sequence ID" value="NZ_JAALAA010000009.1"/>
</dbReference>
<dbReference type="Proteomes" id="UP000483261">
    <property type="component" value="Unassembled WGS sequence"/>
</dbReference>
<organism evidence="1 2">
    <name type="scientific">Nocardioides turkmenicus</name>
    <dbReference type="NCBI Taxonomy" id="2711220"/>
    <lineage>
        <taxon>Bacteria</taxon>
        <taxon>Bacillati</taxon>
        <taxon>Actinomycetota</taxon>
        <taxon>Actinomycetes</taxon>
        <taxon>Propionibacteriales</taxon>
        <taxon>Nocardioidaceae</taxon>
        <taxon>Nocardioides</taxon>
    </lineage>
</organism>
<dbReference type="InterPro" id="IPR016155">
    <property type="entry name" value="Mopterin_synth/thiamin_S_b"/>
</dbReference>
<dbReference type="SUPFAM" id="SSF54285">
    <property type="entry name" value="MoaD/ThiS"/>
    <property type="match status" value="1"/>
</dbReference>
<evidence type="ECO:0000313" key="1">
    <source>
        <dbReference type="EMBL" id="NGN93567.1"/>
    </source>
</evidence>
<name>A0A6M1RB60_9ACTN</name>
<protein>
    <submittedName>
        <fullName evidence="1">MoaD/ThiS family protein</fullName>
    </submittedName>
</protein>
<proteinExistence type="predicted"/>
<dbReference type="CDD" id="cd17040">
    <property type="entry name" value="Ubl_MoaD_like"/>
    <property type="match status" value="1"/>
</dbReference>
<reference evidence="1 2" key="1">
    <citation type="submission" date="2020-02" db="EMBL/GenBank/DDBJ databases">
        <title>Whole-genome analyses of novel actinobacteria.</title>
        <authorList>
            <person name="Sahin N."/>
        </authorList>
    </citation>
    <scope>NUCLEOTIDE SEQUENCE [LARGE SCALE GENOMIC DNA]</scope>
    <source>
        <strain evidence="1 2">KC13</strain>
    </source>
</reference>
<dbReference type="EMBL" id="JAALAA010000009">
    <property type="protein sequence ID" value="NGN93567.1"/>
    <property type="molecule type" value="Genomic_DNA"/>
</dbReference>
<dbReference type="AlphaFoldDB" id="A0A6M1RB60"/>
<accession>A0A6M1RB60</accession>
<keyword evidence="2" id="KW-1185">Reference proteome</keyword>